<dbReference type="InterPro" id="IPR036388">
    <property type="entry name" value="WH-like_DNA-bd_sf"/>
</dbReference>
<protein>
    <submittedName>
        <fullName evidence="6">CRP-like cAMP-binding protein</fullName>
    </submittedName>
</protein>
<dbReference type="Gene3D" id="1.10.10.10">
    <property type="entry name" value="Winged helix-like DNA-binding domain superfamily/Winged helix DNA-binding domain"/>
    <property type="match status" value="1"/>
</dbReference>
<evidence type="ECO:0000313" key="6">
    <source>
        <dbReference type="EMBL" id="MBB3094084.1"/>
    </source>
</evidence>
<dbReference type="GO" id="GO:0003677">
    <property type="term" value="F:DNA binding"/>
    <property type="evidence" value="ECO:0007669"/>
    <property type="project" value="UniProtKB-KW"/>
</dbReference>
<gene>
    <name evidence="6" type="ORF">FHR83_001733</name>
</gene>
<proteinExistence type="predicted"/>
<dbReference type="PROSITE" id="PS51063">
    <property type="entry name" value="HTH_CRP_2"/>
    <property type="match status" value="1"/>
</dbReference>
<keyword evidence="3" id="KW-0804">Transcription</keyword>
<dbReference type="Pfam" id="PF13545">
    <property type="entry name" value="HTH_Crp_2"/>
    <property type="match status" value="1"/>
</dbReference>
<evidence type="ECO:0000256" key="2">
    <source>
        <dbReference type="ARBA" id="ARBA00023125"/>
    </source>
</evidence>
<keyword evidence="1" id="KW-0805">Transcription regulation</keyword>
<name>A0A7W5ADQ5_9ACTN</name>
<evidence type="ECO:0000256" key="1">
    <source>
        <dbReference type="ARBA" id="ARBA00023015"/>
    </source>
</evidence>
<evidence type="ECO:0000256" key="3">
    <source>
        <dbReference type="ARBA" id="ARBA00023163"/>
    </source>
</evidence>
<feature type="domain" description="Cyclic nucleotide-binding" evidence="4">
    <location>
        <begin position="1"/>
        <end position="45"/>
    </location>
</feature>
<dbReference type="PROSITE" id="PS50042">
    <property type="entry name" value="CNMP_BINDING_3"/>
    <property type="match status" value="1"/>
</dbReference>
<dbReference type="EMBL" id="JACHXF010000002">
    <property type="protein sequence ID" value="MBB3094084.1"/>
    <property type="molecule type" value="Genomic_DNA"/>
</dbReference>
<dbReference type="Proteomes" id="UP000590749">
    <property type="component" value="Unassembled WGS sequence"/>
</dbReference>
<evidence type="ECO:0000259" key="4">
    <source>
        <dbReference type="PROSITE" id="PS50042"/>
    </source>
</evidence>
<dbReference type="SUPFAM" id="SSF46785">
    <property type="entry name" value="Winged helix' DNA-binding domain"/>
    <property type="match status" value="1"/>
</dbReference>
<dbReference type="InterPro" id="IPR036390">
    <property type="entry name" value="WH_DNA-bd_sf"/>
</dbReference>
<comment type="caution">
    <text evidence="6">The sequence shown here is derived from an EMBL/GenBank/DDBJ whole genome shotgun (WGS) entry which is preliminary data.</text>
</comment>
<keyword evidence="2" id="KW-0238">DNA-binding</keyword>
<dbReference type="InterPro" id="IPR018490">
    <property type="entry name" value="cNMP-bd_dom_sf"/>
</dbReference>
<dbReference type="Gene3D" id="2.60.120.10">
    <property type="entry name" value="Jelly Rolls"/>
    <property type="match status" value="1"/>
</dbReference>
<keyword evidence="7" id="KW-1185">Reference proteome</keyword>
<evidence type="ECO:0000259" key="5">
    <source>
        <dbReference type="PROSITE" id="PS51063"/>
    </source>
</evidence>
<organism evidence="6 7">
    <name type="scientific">Actinoplanes campanulatus</name>
    <dbReference type="NCBI Taxonomy" id="113559"/>
    <lineage>
        <taxon>Bacteria</taxon>
        <taxon>Bacillati</taxon>
        <taxon>Actinomycetota</taxon>
        <taxon>Actinomycetes</taxon>
        <taxon>Micromonosporales</taxon>
        <taxon>Micromonosporaceae</taxon>
        <taxon>Actinoplanes</taxon>
    </lineage>
</organism>
<feature type="domain" description="HTH crp-type" evidence="5">
    <location>
        <begin position="75"/>
        <end position="145"/>
    </location>
</feature>
<reference evidence="6 7" key="1">
    <citation type="submission" date="2020-08" db="EMBL/GenBank/DDBJ databases">
        <title>Genomic Encyclopedia of Type Strains, Phase III (KMG-III): the genomes of soil and plant-associated and newly described type strains.</title>
        <authorList>
            <person name="Whitman W."/>
        </authorList>
    </citation>
    <scope>NUCLEOTIDE SEQUENCE [LARGE SCALE GENOMIC DNA]</scope>
    <source>
        <strain evidence="6 7">CECT 3287</strain>
    </source>
</reference>
<evidence type="ECO:0000313" key="7">
    <source>
        <dbReference type="Proteomes" id="UP000590749"/>
    </source>
</evidence>
<dbReference type="SUPFAM" id="SSF51206">
    <property type="entry name" value="cAMP-binding domain-like"/>
    <property type="match status" value="1"/>
</dbReference>
<dbReference type="InterPro" id="IPR012318">
    <property type="entry name" value="HTH_CRP"/>
</dbReference>
<dbReference type="AlphaFoldDB" id="A0A7W5ADQ5"/>
<sequence>MTVRSAGDLIGDIAAVDGGQRSASVSALTALTCRLLRGPDFRLFLERREVATGFARYTFRRLRESDSQRTELAVLPVLDRVARALVRLHDAAAIERGRTTIFLPQQDLAEFVGASRNAVVLALGVLRAERFIDTGRRRITILEAEGLRRRANG</sequence>
<dbReference type="InterPro" id="IPR000595">
    <property type="entry name" value="cNMP-bd_dom"/>
</dbReference>
<dbReference type="InterPro" id="IPR014710">
    <property type="entry name" value="RmlC-like_jellyroll"/>
</dbReference>
<accession>A0A7W5ADQ5</accession>
<dbReference type="GO" id="GO:0006355">
    <property type="term" value="P:regulation of DNA-templated transcription"/>
    <property type="evidence" value="ECO:0007669"/>
    <property type="project" value="InterPro"/>
</dbReference>